<gene>
    <name evidence="2" type="ORF">MELLADRAFT_62373</name>
</gene>
<dbReference type="GeneID" id="18929887"/>
<dbReference type="HOGENOM" id="CLU_1230177_0_0_1"/>
<evidence type="ECO:0000313" key="2">
    <source>
        <dbReference type="EMBL" id="EGG07606.1"/>
    </source>
</evidence>
<dbReference type="Proteomes" id="UP000001072">
    <property type="component" value="Unassembled WGS sequence"/>
</dbReference>
<evidence type="ECO:0000313" key="3">
    <source>
        <dbReference type="Proteomes" id="UP000001072"/>
    </source>
</evidence>
<dbReference type="InParanoid" id="F4RIR2"/>
<organism evidence="3">
    <name type="scientific">Melampsora larici-populina (strain 98AG31 / pathotype 3-4-7)</name>
    <name type="common">Poplar leaf rust fungus</name>
    <dbReference type="NCBI Taxonomy" id="747676"/>
    <lineage>
        <taxon>Eukaryota</taxon>
        <taxon>Fungi</taxon>
        <taxon>Dikarya</taxon>
        <taxon>Basidiomycota</taxon>
        <taxon>Pucciniomycotina</taxon>
        <taxon>Pucciniomycetes</taxon>
        <taxon>Pucciniales</taxon>
        <taxon>Melampsoraceae</taxon>
        <taxon>Melampsora</taxon>
    </lineage>
</organism>
<feature type="compositionally biased region" description="Polar residues" evidence="1">
    <location>
        <begin position="144"/>
        <end position="173"/>
    </location>
</feature>
<feature type="region of interest" description="Disordered" evidence="1">
    <location>
        <begin position="142"/>
        <end position="186"/>
    </location>
</feature>
<evidence type="ECO:0000256" key="1">
    <source>
        <dbReference type="SAM" id="MobiDB-lite"/>
    </source>
</evidence>
<feature type="region of interest" description="Disordered" evidence="1">
    <location>
        <begin position="1"/>
        <end position="45"/>
    </location>
</feature>
<accession>F4RIR2</accession>
<feature type="compositionally biased region" description="Low complexity" evidence="1">
    <location>
        <begin position="174"/>
        <end position="185"/>
    </location>
</feature>
<feature type="compositionally biased region" description="Polar residues" evidence="1">
    <location>
        <begin position="1"/>
        <end position="24"/>
    </location>
</feature>
<feature type="compositionally biased region" description="Polar residues" evidence="1">
    <location>
        <begin position="31"/>
        <end position="45"/>
    </location>
</feature>
<dbReference type="EMBL" id="GL883103">
    <property type="protein sequence ID" value="EGG07606.1"/>
    <property type="molecule type" value="Genomic_DNA"/>
</dbReference>
<dbReference type="AlphaFoldDB" id="F4RIR2"/>
<sequence>MSATGLEKSNMSRSPSVEMQSPGTPSIPLQRRTSGSLNSPSPVQHCSRVSSGVFQSTLCYFIPRQRSASSSPMSLYNMSPKGVANSNISRPPFVQMQLPGTPSNQMERHTLRLWNSPASGQNHLRFLSVGFQSPPLSVIHRQRSTSNSRESLDNMSATGFSNPNISMDKTVTDSGSSESNGGSSEDQNFEYLMQEANNYEFGDDEDWDNVVYQGPSRDRQTQILI</sequence>
<proteinExistence type="predicted"/>
<dbReference type="RefSeq" id="XP_007408938.1">
    <property type="nucleotide sequence ID" value="XM_007408876.1"/>
</dbReference>
<protein>
    <submittedName>
        <fullName evidence="2">Uncharacterized protein</fullName>
    </submittedName>
</protein>
<reference evidence="3" key="1">
    <citation type="journal article" date="2011" name="Proc. Natl. Acad. Sci. U.S.A.">
        <title>Obligate biotrophy features unraveled by the genomic analysis of rust fungi.</title>
        <authorList>
            <person name="Duplessis S."/>
            <person name="Cuomo C.A."/>
            <person name="Lin Y.-C."/>
            <person name="Aerts A."/>
            <person name="Tisserant E."/>
            <person name="Veneault-Fourrey C."/>
            <person name="Joly D.L."/>
            <person name="Hacquard S."/>
            <person name="Amselem J."/>
            <person name="Cantarel B.L."/>
            <person name="Chiu R."/>
            <person name="Coutinho P.M."/>
            <person name="Feau N."/>
            <person name="Field M."/>
            <person name="Frey P."/>
            <person name="Gelhaye E."/>
            <person name="Goldberg J."/>
            <person name="Grabherr M.G."/>
            <person name="Kodira C.D."/>
            <person name="Kohler A."/>
            <person name="Kuees U."/>
            <person name="Lindquist E.A."/>
            <person name="Lucas S.M."/>
            <person name="Mago R."/>
            <person name="Mauceli E."/>
            <person name="Morin E."/>
            <person name="Murat C."/>
            <person name="Pangilinan J.L."/>
            <person name="Park R."/>
            <person name="Pearson M."/>
            <person name="Quesneville H."/>
            <person name="Rouhier N."/>
            <person name="Sakthikumar S."/>
            <person name="Salamov A.A."/>
            <person name="Schmutz J."/>
            <person name="Selles B."/>
            <person name="Shapiro H."/>
            <person name="Tanguay P."/>
            <person name="Tuskan G.A."/>
            <person name="Henrissat B."/>
            <person name="Van de Peer Y."/>
            <person name="Rouze P."/>
            <person name="Ellis J.G."/>
            <person name="Dodds P.N."/>
            <person name="Schein J.E."/>
            <person name="Zhong S."/>
            <person name="Hamelin R.C."/>
            <person name="Grigoriev I.V."/>
            <person name="Szabo L.J."/>
            <person name="Martin F."/>
        </authorList>
    </citation>
    <scope>NUCLEOTIDE SEQUENCE [LARGE SCALE GENOMIC DNA]</scope>
    <source>
        <strain evidence="3">98AG31 / pathotype 3-4-7</strain>
    </source>
</reference>
<dbReference type="VEuPathDB" id="FungiDB:MELLADRAFT_62373"/>
<dbReference type="KEGG" id="mlr:MELLADRAFT_62373"/>
<name>F4RIR2_MELLP</name>
<keyword evidence="3" id="KW-1185">Reference proteome</keyword>